<keyword evidence="5" id="KW-1185">Reference proteome</keyword>
<dbReference type="AlphaFoldDB" id="A0A445DFU0"/>
<dbReference type="InterPro" id="IPR001878">
    <property type="entry name" value="Znf_CCHC"/>
</dbReference>
<keyword evidence="1" id="KW-0862">Zinc</keyword>
<sequence>MNKMGLQARVGNDGGNKYEGRNNVSSTVLLVKIVSYLEQINMGQVKEESLRRTVVERRDRWESFIKKKKKITLWCQSFKKGRYVTSHSQHQNNDQRNDNRQGQDLDRQTSTQPEDLKCPRCKKYHPKRPCRAALGVCYQCGKPGHLSRDCPHRRSRDIINFTLMHMNLDSSSMSLSLSWYNHVILESWELDMSKVALIRKPCSSKSAETSLTLSILFTKGP</sequence>
<evidence type="ECO:0000256" key="2">
    <source>
        <dbReference type="SAM" id="MobiDB-lite"/>
    </source>
</evidence>
<dbReference type="Gene3D" id="4.10.60.10">
    <property type="entry name" value="Zinc finger, CCHC-type"/>
    <property type="match status" value="1"/>
</dbReference>
<dbReference type="PROSITE" id="PS50158">
    <property type="entry name" value="ZF_CCHC"/>
    <property type="match status" value="1"/>
</dbReference>
<dbReference type="GO" id="GO:0008270">
    <property type="term" value="F:zinc ion binding"/>
    <property type="evidence" value="ECO:0007669"/>
    <property type="project" value="UniProtKB-KW"/>
</dbReference>
<gene>
    <name evidence="4" type="ORF">Ahy_A04g019382</name>
</gene>
<dbReference type="SUPFAM" id="SSF57756">
    <property type="entry name" value="Retrovirus zinc finger-like domains"/>
    <property type="match status" value="1"/>
</dbReference>
<comment type="caution">
    <text evidence="4">The sequence shown here is derived from an EMBL/GenBank/DDBJ whole genome shotgun (WGS) entry which is preliminary data.</text>
</comment>
<reference evidence="4 5" key="1">
    <citation type="submission" date="2019-01" db="EMBL/GenBank/DDBJ databases">
        <title>Sequencing of cultivated peanut Arachis hypogaea provides insights into genome evolution and oil improvement.</title>
        <authorList>
            <person name="Chen X."/>
        </authorList>
    </citation>
    <scope>NUCLEOTIDE SEQUENCE [LARGE SCALE GENOMIC DNA]</scope>
    <source>
        <strain evidence="5">cv. Fuhuasheng</strain>
        <tissue evidence="4">Leaves</tissue>
    </source>
</reference>
<dbReference type="SMART" id="SM00343">
    <property type="entry name" value="ZnF_C2HC"/>
    <property type="match status" value="1"/>
</dbReference>
<dbReference type="Proteomes" id="UP000289738">
    <property type="component" value="Chromosome A04"/>
</dbReference>
<evidence type="ECO:0000313" key="4">
    <source>
        <dbReference type="EMBL" id="RYR62051.1"/>
    </source>
</evidence>
<keyword evidence="1" id="KW-0479">Metal-binding</keyword>
<evidence type="ECO:0000313" key="5">
    <source>
        <dbReference type="Proteomes" id="UP000289738"/>
    </source>
</evidence>
<accession>A0A445DFU0</accession>
<feature type="domain" description="CCHC-type" evidence="3">
    <location>
        <begin position="137"/>
        <end position="151"/>
    </location>
</feature>
<evidence type="ECO:0000259" key="3">
    <source>
        <dbReference type="PROSITE" id="PS50158"/>
    </source>
</evidence>
<dbReference type="InterPro" id="IPR036875">
    <property type="entry name" value="Znf_CCHC_sf"/>
</dbReference>
<dbReference type="GO" id="GO:0003676">
    <property type="term" value="F:nucleic acid binding"/>
    <property type="evidence" value="ECO:0007669"/>
    <property type="project" value="InterPro"/>
</dbReference>
<dbReference type="EMBL" id="SDMP01000004">
    <property type="protein sequence ID" value="RYR62051.1"/>
    <property type="molecule type" value="Genomic_DNA"/>
</dbReference>
<evidence type="ECO:0000256" key="1">
    <source>
        <dbReference type="PROSITE-ProRule" id="PRU00047"/>
    </source>
</evidence>
<proteinExistence type="predicted"/>
<dbReference type="Pfam" id="PF00098">
    <property type="entry name" value="zf-CCHC"/>
    <property type="match status" value="1"/>
</dbReference>
<protein>
    <recommendedName>
        <fullName evidence="3">CCHC-type domain-containing protein</fullName>
    </recommendedName>
</protein>
<organism evidence="4 5">
    <name type="scientific">Arachis hypogaea</name>
    <name type="common">Peanut</name>
    <dbReference type="NCBI Taxonomy" id="3818"/>
    <lineage>
        <taxon>Eukaryota</taxon>
        <taxon>Viridiplantae</taxon>
        <taxon>Streptophyta</taxon>
        <taxon>Embryophyta</taxon>
        <taxon>Tracheophyta</taxon>
        <taxon>Spermatophyta</taxon>
        <taxon>Magnoliopsida</taxon>
        <taxon>eudicotyledons</taxon>
        <taxon>Gunneridae</taxon>
        <taxon>Pentapetalae</taxon>
        <taxon>rosids</taxon>
        <taxon>fabids</taxon>
        <taxon>Fabales</taxon>
        <taxon>Fabaceae</taxon>
        <taxon>Papilionoideae</taxon>
        <taxon>50 kb inversion clade</taxon>
        <taxon>dalbergioids sensu lato</taxon>
        <taxon>Dalbergieae</taxon>
        <taxon>Pterocarpus clade</taxon>
        <taxon>Arachis</taxon>
    </lineage>
</organism>
<name>A0A445DFU0_ARAHY</name>
<feature type="region of interest" description="Disordered" evidence="2">
    <location>
        <begin position="85"/>
        <end position="118"/>
    </location>
</feature>
<feature type="compositionally biased region" description="Basic and acidic residues" evidence="2">
    <location>
        <begin position="93"/>
        <end position="107"/>
    </location>
</feature>
<keyword evidence="1" id="KW-0863">Zinc-finger</keyword>